<comment type="subcellular location">
    <subcellularLocation>
        <location evidence="1">Nucleus</location>
    </subcellularLocation>
</comment>
<feature type="region of interest" description="Disordered" evidence="8">
    <location>
        <begin position="343"/>
        <end position="691"/>
    </location>
</feature>
<dbReference type="SUPFAM" id="SSF57667">
    <property type="entry name" value="beta-beta-alpha zinc fingers"/>
    <property type="match status" value="1"/>
</dbReference>
<evidence type="ECO:0000256" key="2">
    <source>
        <dbReference type="ARBA" id="ARBA00022723"/>
    </source>
</evidence>
<dbReference type="SMART" id="SM00355">
    <property type="entry name" value="ZnF_C2H2"/>
    <property type="match status" value="2"/>
</dbReference>
<organism evidence="10 11">
    <name type="scientific">Ceratobasidium theobromae</name>
    <dbReference type="NCBI Taxonomy" id="1582974"/>
    <lineage>
        <taxon>Eukaryota</taxon>
        <taxon>Fungi</taxon>
        <taxon>Dikarya</taxon>
        <taxon>Basidiomycota</taxon>
        <taxon>Agaricomycotina</taxon>
        <taxon>Agaricomycetes</taxon>
        <taxon>Cantharellales</taxon>
        <taxon>Ceratobasidiaceae</taxon>
        <taxon>Ceratobasidium</taxon>
    </lineage>
</organism>
<dbReference type="InterPro" id="IPR013087">
    <property type="entry name" value="Znf_C2H2_type"/>
</dbReference>
<keyword evidence="11" id="KW-1185">Reference proteome</keyword>
<keyword evidence="5" id="KW-0862">Zinc</keyword>
<keyword evidence="6" id="KW-0539">Nucleus</keyword>
<feature type="compositionally biased region" description="Basic and acidic residues" evidence="8">
    <location>
        <begin position="374"/>
        <end position="406"/>
    </location>
</feature>
<feature type="compositionally biased region" description="Low complexity" evidence="8">
    <location>
        <begin position="296"/>
        <end position="310"/>
    </location>
</feature>
<evidence type="ECO:0000256" key="4">
    <source>
        <dbReference type="ARBA" id="ARBA00022771"/>
    </source>
</evidence>
<dbReference type="Proteomes" id="UP000383932">
    <property type="component" value="Unassembled WGS sequence"/>
</dbReference>
<feature type="compositionally biased region" description="Basic and acidic residues" evidence="8">
    <location>
        <begin position="225"/>
        <end position="243"/>
    </location>
</feature>
<dbReference type="GO" id="GO:0000981">
    <property type="term" value="F:DNA-binding transcription factor activity, RNA polymerase II-specific"/>
    <property type="evidence" value="ECO:0007669"/>
    <property type="project" value="InterPro"/>
</dbReference>
<dbReference type="AlphaFoldDB" id="A0A5N5QUB5"/>
<feature type="region of interest" description="Disordered" evidence="8">
    <location>
        <begin position="210"/>
        <end position="331"/>
    </location>
</feature>
<dbReference type="GO" id="GO:0000978">
    <property type="term" value="F:RNA polymerase II cis-regulatory region sequence-specific DNA binding"/>
    <property type="evidence" value="ECO:0007669"/>
    <property type="project" value="InterPro"/>
</dbReference>
<comment type="caution">
    <text evidence="10">The sequence shown here is derived from an EMBL/GenBank/DDBJ whole genome shotgun (WGS) entry which is preliminary data.</text>
</comment>
<dbReference type="GO" id="GO:0005634">
    <property type="term" value="C:nucleus"/>
    <property type="evidence" value="ECO:0007669"/>
    <property type="project" value="UniProtKB-SubCell"/>
</dbReference>
<feature type="domain" description="C2H2-type" evidence="9">
    <location>
        <begin position="85"/>
        <end position="112"/>
    </location>
</feature>
<feature type="compositionally biased region" description="Low complexity" evidence="8">
    <location>
        <begin position="16"/>
        <end position="26"/>
    </location>
</feature>
<evidence type="ECO:0000256" key="7">
    <source>
        <dbReference type="PROSITE-ProRule" id="PRU00042"/>
    </source>
</evidence>
<protein>
    <submittedName>
        <fullName evidence="10">Biofilm and cell wall regulator 1</fullName>
    </submittedName>
</protein>
<dbReference type="GO" id="GO:0008270">
    <property type="term" value="F:zinc ion binding"/>
    <property type="evidence" value="ECO:0007669"/>
    <property type="project" value="UniProtKB-KW"/>
</dbReference>
<evidence type="ECO:0000256" key="5">
    <source>
        <dbReference type="ARBA" id="ARBA00022833"/>
    </source>
</evidence>
<accession>A0A5N5QUB5</accession>
<evidence type="ECO:0000256" key="3">
    <source>
        <dbReference type="ARBA" id="ARBA00022737"/>
    </source>
</evidence>
<keyword evidence="2" id="KW-0479">Metal-binding</keyword>
<feature type="domain" description="C2H2-type" evidence="9">
    <location>
        <begin position="54"/>
        <end position="84"/>
    </location>
</feature>
<dbReference type="Pfam" id="PF00096">
    <property type="entry name" value="zf-C2H2"/>
    <property type="match status" value="2"/>
</dbReference>
<evidence type="ECO:0000256" key="8">
    <source>
        <dbReference type="SAM" id="MobiDB-lite"/>
    </source>
</evidence>
<proteinExistence type="predicted"/>
<keyword evidence="3" id="KW-0677">Repeat</keyword>
<evidence type="ECO:0000256" key="1">
    <source>
        <dbReference type="ARBA" id="ARBA00004123"/>
    </source>
</evidence>
<sequence length="691" mass="72966">MKTESTPPKAPPTPPKAASTSPSAPSVVLGDDAPRAKKTSVGPVRTRAAPSKTFVCRGFGDCSMVFSRSEHLARHVRKHTGERPFACHCGKQFSRLDNLRQHAQTVHSDKVELNERMMRDLTSLHTALAASSHRNLPRLSPSQPAPAPVSRSQPSTPSDPHPPGVVPSMAYDYPEPFLQSFRADQPFRPFYPHFQPPAELHPHAAGRHGIGRFLAANGPPGGPLERTDPRRERDGLDRERTVDDGGGSKPFTSGGSAGGGLPPISTLIPREPQPLFPPAPPRPATAGGLSWPPGRPAWQAAARPATAAAPLGFGSAAPSRPGTSNGLALDRGDVFAFEPPALAAPRYRDDDPDDPYALPFGLRPGTAPAASFDRAGRGREWERERSWHRRDQSAERRHDARYEHGRPRLPLGTDPDRLAPIGHAPPSPRDPDTSLALGRRGSGGLSGDDRELGLLSPGPGGYDSPFSWHPPGLAPRKRSYDFGPGDAPGSDSRPSSRRLTLMELCSADPTDDHPAPLGLSPNGKSSLERGREPPSVPRPATVGGGDGPGLPGIASFGPIRDRPGPLSLGPAPPVYIDGSLPRDDSLPPPPSPPATAVGQRDDDGNDASAAAGHPGRVPQCLLDRRDAPTSGSDSESDDRFQRGAGLSNPALGPSPSPAHWRGGECERLRGQVRTPISPPPTAIGVRASPAA</sequence>
<dbReference type="PROSITE" id="PS50157">
    <property type="entry name" value="ZINC_FINGER_C2H2_2"/>
    <property type="match status" value="2"/>
</dbReference>
<dbReference type="GO" id="GO:0000785">
    <property type="term" value="C:chromatin"/>
    <property type="evidence" value="ECO:0007669"/>
    <property type="project" value="TreeGrafter"/>
</dbReference>
<dbReference type="InterPro" id="IPR051059">
    <property type="entry name" value="VerF-like"/>
</dbReference>
<evidence type="ECO:0000256" key="6">
    <source>
        <dbReference type="ARBA" id="ARBA00023242"/>
    </source>
</evidence>
<dbReference type="Gene3D" id="3.30.160.60">
    <property type="entry name" value="Classic Zinc Finger"/>
    <property type="match status" value="2"/>
</dbReference>
<feature type="region of interest" description="Disordered" evidence="8">
    <location>
        <begin position="1"/>
        <end position="48"/>
    </location>
</feature>
<feature type="compositionally biased region" description="Pro residues" evidence="8">
    <location>
        <begin position="271"/>
        <end position="283"/>
    </location>
</feature>
<dbReference type="FunFam" id="3.30.160.60:FF:002343">
    <property type="entry name" value="Zinc finger protein 33A"/>
    <property type="match status" value="1"/>
</dbReference>
<dbReference type="InterPro" id="IPR036236">
    <property type="entry name" value="Znf_C2H2_sf"/>
</dbReference>
<dbReference type="EMBL" id="SSOP01000011">
    <property type="protein sequence ID" value="KAB5595219.1"/>
    <property type="molecule type" value="Genomic_DNA"/>
</dbReference>
<dbReference type="PANTHER" id="PTHR40626">
    <property type="entry name" value="MIP31509P"/>
    <property type="match status" value="1"/>
</dbReference>
<evidence type="ECO:0000313" key="11">
    <source>
        <dbReference type="Proteomes" id="UP000383932"/>
    </source>
</evidence>
<dbReference type="PANTHER" id="PTHR40626:SF11">
    <property type="entry name" value="ZINC FINGER PROTEIN YPR022C"/>
    <property type="match status" value="1"/>
</dbReference>
<evidence type="ECO:0000259" key="9">
    <source>
        <dbReference type="PROSITE" id="PS50157"/>
    </source>
</evidence>
<dbReference type="OrthoDB" id="10018191at2759"/>
<evidence type="ECO:0000313" key="10">
    <source>
        <dbReference type="EMBL" id="KAB5595219.1"/>
    </source>
</evidence>
<gene>
    <name evidence="10" type="ORF">CTheo_1297</name>
</gene>
<keyword evidence="4 7" id="KW-0863">Zinc-finger</keyword>
<reference evidence="10 11" key="1">
    <citation type="journal article" date="2019" name="Fungal Biol. Biotechnol.">
        <title>Draft genome sequence of fastidious pathogen Ceratobasidium theobromae, which causes vascular-streak dieback in Theobroma cacao.</title>
        <authorList>
            <person name="Ali S.S."/>
            <person name="Asman A."/>
            <person name="Shao J."/>
            <person name="Firmansyah A.P."/>
            <person name="Susilo A.W."/>
            <person name="Rosmana A."/>
            <person name="McMahon P."/>
            <person name="Junaid M."/>
            <person name="Guest D."/>
            <person name="Kheng T.Y."/>
            <person name="Meinhardt L.W."/>
            <person name="Bailey B.A."/>
        </authorList>
    </citation>
    <scope>NUCLEOTIDE SEQUENCE [LARGE SCALE GENOMIC DNA]</scope>
    <source>
        <strain evidence="10 11">CT2</strain>
    </source>
</reference>
<name>A0A5N5QUB5_9AGAM</name>
<feature type="region of interest" description="Disordered" evidence="8">
    <location>
        <begin position="133"/>
        <end position="171"/>
    </location>
</feature>